<protein>
    <submittedName>
        <fullName evidence="2">Uncharacterized protein</fullName>
    </submittedName>
</protein>
<evidence type="ECO:0000313" key="2">
    <source>
        <dbReference type="EMBL" id="ANZ35401.1"/>
    </source>
</evidence>
<keyword evidence="3" id="KW-1185">Reference proteome</keyword>
<dbReference type="KEGG" id="led:BBK82_04170"/>
<dbReference type="Proteomes" id="UP000093053">
    <property type="component" value="Chromosome"/>
</dbReference>
<dbReference type="EMBL" id="CP016793">
    <property type="protein sequence ID" value="ANZ35401.1"/>
    <property type="molecule type" value="Genomic_DNA"/>
</dbReference>
<accession>A0A1B2HCE7</accession>
<name>A0A1B2HCE7_9PSEU</name>
<feature type="region of interest" description="Disordered" evidence="1">
    <location>
        <begin position="1"/>
        <end position="35"/>
    </location>
</feature>
<proteinExistence type="predicted"/>
<sequence length="99" mass="10785">MEPRERRSQVRVTPPGLRRTGQQPGDPLGAAAGVPDHRERDGVLVAGLGAPQDVREPGAQRLFAVDTEVLDPVVPAGYAEHGRENRVPVREGLEHLIRE</sequence>
<dbReference type="RefSeq" id="WP_065913816.1">
    <property type="nucleotide sequence ID" value="NZ_CP016793.1"/>
</dbReference>
<evidence type="ECO:0000313" key="3">
    <source>
        <dbReference type="Proteomes" id="UP000093053"/>
    </source>
</evidence>
<dbReference type="AlphaFoldDB" id="A0A1B2HCE7"/>
<reference evidence="2 3" key="1">
    <citation type="submission" date="2016-07" db="EMBL/GenBank/DDBJ databases">
        <title>Complete genome sequence of the Lentzea guizhouensis DHS C013.</title>
        <authorList>
            <person name="Cao C."/>
        </authorList>
    </citation>
    <scope>NUCLEOTIDE SEQUENCE [LARGE SCALE GENOMIC DNA]</scope>
    <source>
        <strain evidence="2 3">DHS C013</strain>
    </source>
</reference>
<evidence type="ECO:0000256" key="1">
    <source>
        <dbReference type="SAM" id="MobiDB-lite"/>
    </source>
</evidence>
<organism evidence="2 3">
    <name type="scientific">Lentzea guizhouensis</name>
    <dbReference type="NCBI Taxonomy" id="1586287"/>
    <lineage>
        <taxon>Bacteria</taxon>
        <taxon>Bacillati</taxon>
        <taxon>Actinomycetota</taxon>
        <taxon>Actinomycetes</taxon>
        <taxon>Pseudonocardiales</taxon>
        <taxon>Pseudonocardiaceae</taxon>
        <taxon>Lentzea</taxon>
    </lineage>
</organism>
<gene>
    <name evidence="2" type="ORF">BBK82_04170</name>
</gene>